<dbReference type="STRING" id="1009370.ALO_10144"/>
<dbReference type="Gene3D" id="1.25.40.20">
    <property type="entry name" value="Ankyrin repeat-containing domain"/>
    <property type="match status" value="1"/>
</dbReference>
<proteinExistence type="predicted"/>
<sequence>MTDEQKLEKERQEIESPVAEAAAAAADVAGAAQETDNEFIRQIKEKIRLQREQTKWHDESDGLLQPSAFIAENFYKKLSITIGIMLLIGTVAAGSTYLALEKVLPRRNPVTAEEKLEARGIPFTVKSYFQQIGQGHQDVMNLFLAAGFSVDDRRTGDEYTPLMVAAQYGNGTIAEILLQRGADVNARDKDGQTALMKAAAQGHDQMAERLLAAGADWRIKDKNGETALDIAVRKKSTLFKDIWRPGRHWIRRFKSKRGSRTRPSLTSCSQLA</sequence>
<dbReference type="RefSeq" id="WP_004573306.1">
    <property type="nucleotide sequence ID" value="NZ_AFGF01000081.1"/>
</dbReference>
<evidence type="ECO:0000256" key="2">
    <source>
        <dbReference type="ARBA" id="ARBA00023043"/>
    </source>
</evidence>
<dbReference type="Pfam" id="PF13857">
    <property type="entry name" value="Ank_5"/>
    <property type="match status" value="1"/>
</dbReference>
<reference evidence="5 6" key="1">
    <citation type="journal article" date="2011" name="EMBO J.">
        <title>Structural diversity of bacterial flagellar motors.</title>
        <authorList>
            <person name="Chen S."/>
            <person name="Beeby M."/>
            <person name="Murphy G.E."/>
            <person name="Leadbetter J.R."/>
            <person name="Hendrixson D.R."/>
            <person name="Briegel A."/>
            <person name="Li Z."/>
            <person name="Shi J."/>
            <person name="Tocheva E.I."/>
            <person name="Muller A."/>
            <person name="Dobro M.J."/>
            <person name="Jensen G.J."/>
        </authorList>
    </citation>
    <scope>NUCLEOTIDE SEQUENCE [LARGE SCALE GENOMIC DNA]</scope>
    <source>
        <strain evidence="5 6">DSM 6540</strain>
    </source>
</reference>
<dbReference type="PANTHER" id="PTHR24173">
    <property type="entry name" value="ANKYRIN REPEAT CONTAINING"/>
    <property type="match status" value="1"/>
</dbReference>
<evidence type="ECO:0000256" key="4">
    <source>
        <dbReference type="SAM" id="Phobius"/>
    </source>
</evidence>
<name>F7NIX6_9FIRM</name>
<gene>
    <name evidence="5" type="ORF">ALO_10144</name>
</gene>
<dbReference type="eggNOG" id="COG0666">
    <property type="taxonomic scope" value="Bacteria"/>
</dbReference>
<dbReference type="SMART" id="SM00248">
    <property type="entry name" value="ANK"/>
    <property type="match status" value="2"/>
</dbReference>
<dbReference type="SUPFAM" id="SSF48403">
    <property type="entry name" value="Ankyrin repeat"/>
    <property type="match status" value="1"/>
</dbReference>
<dbReference type="InterPro" id="IPR002110">
    <property type="entry name" value="Ankyrin_rpt"/>
</dbReference>
<evidence type="ECO:0000313" key="5">
    <source>
        <dbReference type="EMBL" id="EGO63973.1"/>
    </source>
</evidence>
<dbReference type="PROSITE" id="PS50297">
    <property type="entry name" value="ANK_REP_REGION"/>
    <property type="match status" value="2"/>
</dbReference>
<keyword evidence="6" id="KW-1185">Reference proteome</keyword>
<keyword evidence="1" id="KW-0677">Repeat</keyword>
<evidence type="ECO:0000313" key="6">
    <source>
        <dbReference type="Proteomes" id="UP000003240"/>
    </source>
</evidence>
<protein>
    <submittedName>
        <fullName evidence="5">Uncharacterized protein</fullName>
    </submittedName>
</protein>
<evidence type="ECO:0000256" key="1">
    <source>
        <dbReference type="ARBA" id="ARBA00022737"/>
    </source>
</evidence>
<dbReference type="Proteomes" id="UP000003240">
    <property type="component" value="Unassembled WGS sequence"/>
</dbReference>
<feature type="transmembrane region" description="Helical" evidence="4">
    <location>
        <begin position="78"/>
        <end position="100"/>
    </location>
</feature>
<dbReference type="PROSITE" id="PS50088">
    <property type="entry name" value="ANK_REPEAT"/>
    <property type="match status" value="2"/>
</dbReference>
<keyword evidence="4" id="KW-0472">Membrane</keyword>
<dbReference type="AlphaFoldDB" id="F7NIX6"/>
<organism evidence="5 6">
    <name type="scientific">Acetonema longum DSM 6540</name>
    <dbReference type="NCBI Taxonomy" id="1009370"/>
    <lineage>
        <taxon>Bacteria</taxon>
        <taxon>Bacillati</taxon>
        <taxon>Bacillota</taxon>
        <taxon>Negativicutes</taxon>
        <taxon>Acetonemataceae</taxon>
        <taxon>Acetonema</taxon>
    </lineage>
</organism>
<keyword evidence="4" id="KW-0812">Transmembrane</keyword>
<evidence type="ECO:0000256" key="3">
    <source>
        <dbReference type="PROSITE-ProRule" id="PRU00023"/>
    </source>
</evidence>
<comment type="caution">
    <text evidence="5">The sequence shown here is derived from an EMBL/GenBank/DDBJ whole genome shotgun (WGS) entry which is preliminary data.</text>
</comment>
<dbReference type="InterPro" id="IPR036770">
    <property type="entry name" value="Ankyrin_rpt-contain_sf"/>
</dbReference>
<accession>F7NIX6</accession>
<keyword evidence="4" id="KW-1133">Transmembrane helix</keyword>
<dbReference type="OrthoDB" id="5622506at2"/>
<dbReference type="PANTHER" id="PTHR24173:SF74">
    <property type="entry name" value="ANKYRIN REPEAT DOMAIN-CONTAINING PROTEIN 16"/>
    <property type="match status" value="1"/>
</dbReference>
<feature type="repeat" description="ANK" evidence="3">
    <location>
        <begin position="157"/>
        <end position="189"/>
    </location>
</feature>
<keyword evidence="2 3" id="KW-0040">ANK repeat</keyword>
<dbReference type="EMBL" id="AFGF01000081">
    <property type="protein sequence ID" value="EGO63973.1"/>
    <property type="molecule type" value="Genomic_DNA"/>
</dbReference>
<feature type="repeat" description="ANK" evidence="3">
    <location>
        <begin position="190"/>
        <end position="222"/>
    </location>
</feature>